<reference evidence="2 3" key="1">
    <citation type="submission" date="2016-11" db="EMBL/GenBank/DDBJ databases">
        <authorList>
            <person name="Jaros S."/>
            <person name="Januszkiewicz K."/>
            <person name="Wedrychowicz H."/>
        </authorList>
    </citation>
    <scope>NUCLEOTIDE SEQUENCE [LARGE SCALE GENOMIC DNA]</scope>
    <source>
        <strain evidence="2 3">DSM 21758</strain>
    </source>
</reference>
<dbReference type="Pfam" id="PF01464">
    <property type="entry name" value="SLT"/>
    <property type="match status" value="1"/>
</dbReference>
<dbReference type="AlphaFoldDB" id="A0A1M6QVF7"/>
<organism evidence="2 3">
    <name type="scientific">Clostridium cavendishii DSM 21758</name>
    <dbReference type="NCBI Taxonomy" id="1121302"/>
    <lineage>
        <taxon>Bacteria</taxon>
        <taxon>Bacillati</taxon>
        <taxon>Bacillota</taxon>
        <taxon>Clostridia</taxon>
        <taxon>Eubacteriales</taxon>
        <taxon>Clostridiaceae</taxon>
        <taxon>Clostridium</taxon>
    </lineage>
</organism>
<dbReference type="OrthoDB" id="1757453at2"/>
<name>A0A1M6QVF7_9CLOT</name>
<dbReference type="STRING" id="1121302.SAMN02745163_03467"/>
<dbReference type="Gene3D" id="1.10.530.10">
    <property type="match status" value="1"/>
</dbReference>
<proteinExistence type="predicted"/>
<dbReference type="SUPFAM" id="SSF53955">
    <property type="entry name" value="Lysozyme-like"/>
    <property type="match status" value="1"/>
</dbReference>
<dbReference type="InterPro" id="IPR023346">
    <property type="entry name" value="Lysozyme-like_dom_sf"/>
</dbReference>
<gene>
    <name evidence="2" type="ORF">SAMN02745163_03467</name>
</gene>
<feature type="domain" description="Transglycosylase SLT" evidence="1">
    <location>
        <begin position="35"/>
        <end position="119"/>
    </location>
</feature>
<dbReference type="Proteomes" id="UP000184310">
    <property type="component" value="Unassembled WGS sequence"/>
</dbReference>
<evidence type="ECO:0000313" key="3">
    <source>
        <dbReference type="Proteomes" id="UP000184310"/>
    </source>
</evidence>
<accession>A0A1M6QVF7</accession>
<dbReference type="RefSeq" id="WP_072990834.1">
    <property type="nucleotide sequence ID" value="NZ_FQZB01000015.1"/>
</dbReference>
<evidence type="ECO:0000313" key="2">
    <source>
        <dbReference type="EMBL" id="SHK24185.1"/>
    </source>
</evidence>
<keyword evidence="3" id="KW-1185">Reference proteome</keyword>
<sequence>MKKSVKILSGSLIVVIAGGYVLLNKVICPLKFEDSIKKYSTQYNVDPYLVASVINNESRFKEITNYDSQDKNGIIQVREFVAVKWANEMGLKNFEPKDIAKTDVSINMACWYLSKANGDKATSWVNRNVKEDTSNKFSDKDIKLTAKSINDNITLYKIAHPFLKK</sequence>
<dbReference type="InterPro" id="IPR008258">
    <property type="entry name" value="Transglycosylase_SLT_dom_1"/>
</dbReference>
<protein>
    <submittedName>
        <fullName evidence="2">Transglycosylase SLT domain-containing protein</fullName>
    </submittedName>
</protein>
<evidence type="ECO:0000259" key="1">
    <source>
        <dbReference type="Pfam" id="PF01464"/>
    </source>
</evidence>
<dbReference type="EMBL" id="FQZB01000015">
    <property type="protein sequence ID" value="SHK24185.1"/>
    <property type="molecule type" value="Genomic_DNA"/>
</dbReference>